<dbReference type="Pfam" id="PF13787">
    <property type="entry name" value="HXXEE"/>
    <property type="match status" value="1"/>
</dbReference>
<dbReference type="RefSeq" id="WP_151934984.1">
    <property type="nucleotide sequence ID" value="NZ_WDED01000020.1"/>
</dbReference>
<keyword evidence="1" id="KW-0472">Membrane</keyword>
<feature type="transmembrane region" description="Helical" evidence="1">
    <location>
        <begin position="112"/>
        <end position="131"/>
    </location>
</feature>
<accession>A0A7J5PW97</accession>
<feature type="transmembrane region" description="Helical" evidence="1">
    <location>
        <begin position="58"/>
        <end position="78"/>
    </location>
</feature>
<dbReference type="EMBL" id="WDED01000020">
    <property type="protein sequence ID" value="KAB6146925.1"/>
    <property type="molecule type" value="Genomic_DNA"/>
</dbReference>
<evidence type="ECO:0000256" key="1">
    <source>
        <dbReference type="SAM" id="Phobius"/>
    </source>
</evidence>
<evidence type="ECO:0000313" key="2">
    <source>
        <dbReference type="EMBL" id="KAB6146925.1"/>
    </source>
</evidence>
<dbReference type="Proteomes" id="UP000434604">
    <property type="component" value="Unassembled WGS sequence"/>
</dbReference>
<dbReference type="AlphaFoldDB" id="A0A7J5PW97"/>
<proteinExistence type="predicted"/>
<name>A0A7J5PW97_9BACE</name>
<keyword evidence="1" id="KW-1133">Transmembrane helix</keyword>
<organism evidence="2 3">
    <name type="scientific">Bacteroides xylanisolvens</name>
    <dbReference type="NCBI Taxonomy" id="371601"/>
    <lineage>
        <taxon>Bacteria</taxon>
        <taxon>Pseudomonadati</taxon>
        <taxon>Bacteroidota</taxon>
        <taxon>Bacteroidia</taxon>
        <taxon>Bacteroidales</taxon>
        <taxon>Bacteroidaceae</taxon>
        <taxon>Bacteroides</taxon>
    </lineage>
</organism>
<feature type="transmembrane region" description="Helical" evidence="1">
    <location>
        <begin position="137"/>
        <end position="155"/>
    </location>
</feature>
<dbReference type="InterPro" id="IPR025671">
    <property type="entry name" value="HXXEE"/>
</dbReference>
<feature type="transmembrane region" description="Helical" evidence="1">
    <location>
        <begin position="84"/>
        <end position="105"/>
    </location>
</feature>
<sequence>MFTVLLYILLPLVFLIHDLEEIVMRERSMPHIVRLVSDKLPRIAPIIRHLQNISTKNFIIIVIEEFLLIIAALVVFLYDIPYPLLALFWGFSIHLLVHIAQAIVIRRYVPGLITSLLFLPYCALGIVHLIQRYSFELNMLLAVTGFAIVVANLLIMHRIMRK</sequence>
<evidence type="ECO:0000313" key="3">
    <source>
        <dbReference type="Proteomes" id="UP000434604"/>
    </source>
</evidence>
<comment type="caution">
    <text evidence="2">The sequence shown here is derived from an EMBL/GenBank/DDBJ whole genome shotgun (WGS) entry which is preliminary data.</text>
</comment>
<keyword evidence="1" id="KW-0812">Transmembrane</keyword>
<reference evidence="2 3" key="1">
    <citation type="journal article" date="2019" name="Nat. Med.">
        <title>A library of human gut bacterial isolates paired with longitudinal multiomics data enables mechanistic microbiome research.</title>
        <authorList>
            <person name="Poyet M."/>
            <person name="Groussin M."/>
            <person name="Gibbons S.M."/>
            <person name="Avila-Pacheco J."/>
            <person name="Jiang X."/>
            <person name="Kearney S.M."/>
            <person name="Perrotta A.R."/>
            <person name="Berdy B."/>
            <person name="Zhao S."/>
            <person name="Lieberman T.D."/>
            <person name="Swanson P.K."/>
            <person name="Smith M."/>
            <person name="Roesemann S."/>
            <person name="Alexander J.E."/>
            <person name="Rich S.A."/>
            <person name="Livny J."/>
            <person name="Vlamakis H."/>
            <person name="Clish C."/>
            <person name="Bullock K."/>
            <person name="Deik A."/>
            <person name="Scott J."/>
            <person name="Pierce K.A."/>
            <person name="Xavier R.J."/>
            <person name="Alm E.J."/>
        </authorList>
    </citation>
    <scope>NUCLEOTIDE SEQUENCE [LARGE SCALE GENOMIC DNA]</scope>
    <source>
        <strain evidence="2 3">BIOML-A58</strain>
    </source>
</reference>
<gene>
    <name evidence="2" type="ORF">GA398_14415</name>
</gene>
<protein>
    <submittedName>
        <fullName evidence="2">HXXEE domain-containing protein</fullName>
    </submittedName>
</protein>